<feature type="transmembrane region" description="Helical" evidence="7">
    <location>
        <begin position="343"/>
        <end position="366"/>
    </location>
</feature>
<keyword evidence="10" id="KW-1185">Reference proteome</keyword>
<dbReference type="PROSITE" id="PS50222">
    <property type="entry name" value="EF_HAND_2"/>
    <property type="match status" value="1"/>
</dbReference>
<evidence type="ECO:0000313" key="9">
    <source>
        <dbReference type="EMBL" id="CAK0874278.1"/>
    </source>
</evidence>
<dbReference type="Gene3D" id="1.10.287.70">
    <property type="match status" value="1"/>
</dbReference>
<feature type="transmembrane region" description="Helical" evidence="7">
    <location>
        <begin position="242"/>
        <end position="260"/>
    </location>
</feature>
<reference evidence="9" key="1">
    <citation type="submission" date="2023-10" db="EMBL/GenBank/DDBJ databases">
        <authorList>
            <person name="Chen Y."/>
            <person name="Shah S."/>
            <person name="Dougan E. K."/>
            <person name="Thang M."/>
            <person name="Chan C."/>
        </authorList>
    </citation>
    <scope>NUCLEOTIDE SEQUENCE [LARGE SCALE GENOMIC DNA]</scope>
</reference>
<evidence type="ECO:0000256" key="4">
    <source>
        <dbReference type="ARBA" id="ARBA00022989"/>
    </source>
</evidence>
<dbReference type="InterPro" id="IPR011992">
    <property type="entry name" value="EF-hand-dom_pair"/>
</dbReference>
<evidence type="ECO:0000256" key="5">
    <source>
        <dbReference type="ARBA" id="ARBA00023136"/>
    </source>
</evidence>
<keyword evidence="5 7" id="KW-0472">Membrane</keyword>
<evidence type="ECO:0000256" key="7">
    <source>
        <dbReference type="SAM" id="Phobius"/>
    </source>
</evidence>
<keyword evidence="3" id="KW-0106">Calcium</keyword>
<feature type="transmembrane region" description="Helical" evidence="7">
    <location>
        <begin position="397"/>
        <end position="415"/>
    </location>
</feature>
<dbReference type="SUPFAM" id="SSF47473">
    <property type="entry name" value="EF-hand"/>
    <property type="match status" value="1"/>
</dbReference>
<proteinExistence type="predicted"/>
<sequence length="599" mass="66653">MSTVDGPEAPTRRPEPSTWGVGALLAVCDHLELVARLVRGQAAAQGGGEGGELGELLAALSRSSAALGEPPPGSDEWQRQGAEATEEKAWQWHSATPSGVSEADFAVPSSAAQHGGEVEGQTAGFGEGVFGERPRMQSPEVPKGKRSSRASSGSLVSFFGEENSKRMTKTITYRNPALRTIERKVKSYWMECVSACLIATNTMFMVLEGQFVGAKVGNEIGFYSYYGSDKFFDSPGALTPDVFFIIDVVFCVLFTIELLLRLVFLRVDFLCDPWGWLDMVIVLTTDITTFFFQGGKGGDGLPISTIRILRLARLLRIMKLVRSIKLFDSLYLMTTALRGSMSALVWVIAFLFLIQTLFALLLTNIVQDFYLGQSSNGDEFFESSLEKEEIFKYFGTYWRAMVSLFELMLANWPVICRLMMETMDEVWSVFVILYKLLMGVAVIGVIMGVFTQETFRAADSDDQLMIRNKDKQDKKHLAKMKALFEKMTKNSECATVDSALFEKILKSPEMRLWLKAMDYDISDASLLFYLIDSNDNGKLTIEEFSQGMASLKGGARNVDVKLLLRQSRVGRMVQSSRNAGGAKMSRMSTVEALRRFEMP</sequence>
<dbReference type="InterPro" id="IPR018247">
    <property type="entry name" value="EF_Hand_1_Ca_BS"/>
</dbReference>
<dbReference type="Pfam" id="PF00520">
    <property type="entry name" value="Ion_trans"/>
    <property type="match status" value="1"/>
</dbReference>
<evidence type="ECO:0000259" key="8">
    <source>
        <dbReference type="PROSITE" id="PS50222"/>
    </source>
</evidence>
<evidence type="ECO:0000256" key="3">
    <source>
        <dbReference type="ARBA" id="ARBA00022837"/>
    </source>
</evidence>
<dbReference type="SUPFAM" id="SSF81324">
    <property type="entry name" value="Voltage-gated potassium channels"/>
    <property type="match status" value="1"/>
</dbReference>
<keyword evidence="4 7" id="KW-1133">Transmembrane helix</keyword>
<dbReference type="InterPro" id="IPR027359">
    <property type="entry name" value="Volt_channel_dom_sf"/>
</dbReference>
<comment type="subcellular location">
    <subcellularLocation>
        <location evidence="1">Membrane</location>
        <topology evidence="1">Multi-pass membrane protein</topology>
    </subcellularLocation>
</comment>
<feature type="domain" description="EF-hand" evidence="8">
    <location>
        <begin position="519"/>
        <end position="554"/>
    </location>
</feature>
<keyword evidence="2 7" id="KW-0812">Transmembrane</keyword>
<name>A0ABN9VMT5_9DINO</name>
<gene>
    <name evidence="9" type="ORF">PCOR1329_LOCUS59235</name>
</gene>
<evidence type="ECO:0000313" key="10">
    <source>
        <dbReference type="Proteomes" id="UP001189429"/>
    </source>
</evidence>
<protein>
    <recommendedName>
        <fullName evidence="8">EF-hand domain-containing protein</fullName>
    </recommendedName>
</protein>
<feature type="transmembrane region" description="Helical" evidence="7">
    <location>
        <begin position="427"/>
        <end position="450"/>
    </location>
</feature>
<dbReference type="PROSITE" id="PS00018">
    <property type="entry name" value="EF_HAND_1"/>
    <property type="match status" value="1"/>
</dbReference>
<dbReference type="PANTHER" id="PTHR10037">
    <property type="entry name" value="VOLTAGE-GATED CATION CHANNEL CALCIUM AND SODIUM"/>
    <property type="match status" value="1"/>
</dbReference>
<evidence type="ECO:0000256" key="2">
    <source>
        <dbReference type="ARBA" id="ARBA00022692"/>
    </source>
</evidence>
<dbReference type="EMBL" id="CAUYUJ010017380">
    <property type="protein sequence ID" value="CAK0874278.1"/>
    <property type="molecule type" value="Genomic_DNA"/>
</dbReference>
<organism evidence="9 10">
    <name type="scientific">Prorocentrum cordatum</name>
    <dbReference type="NCBI Taxonomy" id="2364126"/>
    <lineage>
        <taxon>Eukaryota</taxon>
        <taxon>Sar</taxon>
        <taxon>Alveolata</taxon>
        <taxon>Dinophyceae</taxon>
        <taxon>Prorocentrales</taxon>
        <taxon>Prorocentraceae</taxon>
        <taxon>Prorocentrum</taxon>
    </lineage>
</organism>
<feature type="transmembrane region" description="Helical" evidence="7">
    <location>
        <begin position="188"/>
        <end position="207"/>
    </location>
</feature>
<dbReference type="Gene3D" id="1.20.120.350">
    <property type="entry name" value="Voltage-gated potassium channels. Chain C"/>
    <property type="match status" value="1"/>
</dbReference>
<dbReference type="InterPro" id="IPR002048">
    <property type="entry name" value="EF_hand_dom"/>
</dbReference>
<evidence type="ECO:0000256" key="6">
    <source>
        <dbReference type="SAM" id="MobiDB-lite"/>
    </source>
</evidence>
<comment type="caution">
    <text evidence="9">The sequence shown here is derived from an EMBL/GenBank/DDBJ whole genome shotgun (WGS) entry which is preliminary data.</text>
</comment>
<dbReference type="PANTHER" id="PTHR10037:SF62">
    <property type="entry name" value="SODIUM CHANNEL PROTEIN 60E"/>
    <property type="match status" value="1"/>
</dbReference>
<feature type="region of interest" description="Disordered" evidence="6">
    <location>
        <begin position="63"/>
        <end position="152"/>
    </location>
</feature>
<dbReference type="InterPro" id="IPR043203">
    <property type="entry name" value="VGCC_Ca_Na"/>
</dbReference>
<accession>A0ABN9VMT5</accession>
<dbReference type="Proteomes" id="UP001189429">
    <property type="component" value="Unassembled WGS sequence"/>
</dbReference>
<evidence type="ECO:0000256" key="1">
    <source>
        <dbReference type="ARBA" id="ARBA00004141"/>
    </source>
</evidence>
<dbReference type="Gene3D" id="1.10.238.10">
    <property type="entry name" value="EF-hand"/>
    <property type="match status" value="1"/>
</dbReference>
<dbReference type="InterPro" id="IPR005821">
    <property type="entry name" value="Ion_trans_dom"/>
</dbReference>